<dbReference type="NCBIfam" id="TIGR02937">
    <property type="entry name" value="sigma70-ECF"/>
    <property type="match status" value="1"/>
</dbReference>
<dbReference type="GO" id="GO:0006352">
    <property type="term" value="P:DNA-templated transcription initiation"/>
    <property type="evidence" value="ECO:0007669"/>
    <property type="project" value="InterPro"/>
</dbReference>
<dbReference type="InterPro" id="IPR007627">
    <property type="entry name" value="RNA_pol_sigma70_r2"/>
</dbReference>
<keyword evidence="8" id="KW-1185">Reference proteome</keyword>
<dbReference type="InterPro" id="IPR014284">
    <property type="entry name" value="RNA_pol_sigma-70_dom"/>
</dbReference>
<dbReference type="InterPro" id="IPR039425">
    <property type="entry name" value="RNA_pol_sigma-70-like"/>
</dbReference>
<keyword evidence="3" id="KW-0731">Sigma factor</keyword>
<comment type="caution">
    <text evidence="7">The sequence shown here is derived from an EMBL/GenBank/DDBJ whole genome shotgun (WGS) entry which is preliminary data.</text>
</comment>
<dbReference type="SUPFAM" id="SSF88946">
    <property type="entry name" value="Sigma2 domain of RNA polymerase sigma factors"/>
    <property type="match status" value="1"/>
</dbReference>
<reference evidence="7 8" key="1">
    <citation type="journal article" date="2015" name="Int. J. Syst. Evol. Microbiol.">
        <title>Mariniphaga sediminis sp. nov., isolated from coastal sediment.</title>
        <authorList>
            <person name="Wang F.Q."/>
            <person name="Shen Q.Y."/>
            <person name="Chen G.J."/>
            <person name="Du Z.J."/>
        </authorList>
    </citation>
    <scope>NUCLEOTIDE SEQUENCE [LARGE SCALE GENOMIC DNA]</scope>
    <source>
        <strain evidence="7 8">SY21</strain>
    </source>
</reference>
<dbReference type="Pfam" id="PF08281">
    <property type="entry name" value="Sigma70_r4_2"/>
    <property type="match status" value="1"/>
</dbReference>
<gene>
    <name evidence="7" type="ORF">D1164_10015</name>
</gene>
<dbReference type="OrthoDB" id="1453134at2"/>
<dbReference type="Proteomes" id="UP000266441">
    <property type="component" value="Unassembled WGS sequence"/>
</dbReference>
<accession>A0A399D178</accession>
<dbReference type="InterPro" id="IPR014327">
    <property type="entry name" value="RNA_pol_sigma70_bacteroid"/>
</dbReference>
<evidence type="ECO:0000259" key="5">
    <source>
        <dbReference type="Pfam" id="PF04542"/>
    </source>
</evidence>
<organism evidence="7 8">
    <name type="scientific">Mariniphaga sediminis</name>
    <dbReference type="NCBI Taxonomy" id="1628158"/>
    <lineage>
        <taxon>Bacteria</taxon>
        <taxon>Pseudomonadati</taxon>
        <taxon>Bacteroidota</taxon>
        <taxon>Bacteroidia</taxon>
        <taxon>Marinilabiliales</taxon>
        <taxon>Prolixibacteraceae</taxon>
        <taxon>Mariniphaga</taxon>
    </lineage>
</organism>
<dbReference type="Pfam" id="PF04542">
    <property type="entry name" value="Sigma70_r2"/>
    <property type="match status" value="1"/>
</dbReference>
<dbReference type="GO" id="GO:0016987">
    <property type="term" value="F:sigma factor activity"/>
    <property type="evidence" value="ECO:0007669"/>
    <property type="project" value="UniProtKB-KW"/>
</dbReference>
<keyword evidence="2" id="KW-0805">Transcription regulation</keyword>
<evidence type="ECO:0000313" key="7">
    <source>
        <dbReference type="EMBL" id="RIH65449.1"/>
    </source>
</evidence>
<feature type="domain" description="RNA polymerase sigma-70 region 2" evidence="5">
    <location>
        <begin position="18"/>
        <end position="84"/>
    </location>
</feature>
<dbReference type="PANTHER" id="PTHR43133">
    <property type="entry name" value="RNA POLYMERASE ECF-TYPE SIGMA FACTO"/>
    <property type="match status" value="1"/>
</dbReference>
<dbReference type="Gene3D" id="1.10.10.10">
    <property type="entry name" value="Winged helix-like DNA-binding domain superfamily/Winged helix DNA-binding domain"/>
    <property type="match status" value="1"/>
</dbReference>
<dbReference type="CDD" id="cd06171">
    <property type="entry name" value="Sigma70_r4"/>
    <property type="match status" value="1"/>
</dbReference>
<dbReference type="GO" id="GO:0003677">
    <property type="term" value="F:DNA binding"/>
    <property type="evidence" value="ECO:0007669"/>
    <property type="project" value="InterPro"/>
</dbReference>
<dbReference type="EMBL" id="QWET01000006">
    <property type="protein sequence ID" value="RIH65449.1"/>
    <property type="molecule type" value="Genomic_DNA"/>
</dbReference>
<proteinExistence type="inferred from homology"/>
<comment type="similarity">
    <text evidence="1">Belongs to the sigma-70 factor family. ECF subfamily.</text>
</comment>
<name>A0A399D178_9BACT</name>
<evidence type="ECO:0000313" key="8">
    <source>
        <dbReference type="Proteomes" id="UP000266441"/>
    </source>
</evidence>
<evidence type="ECO:0000259" key="6">
    <source>
        <dbReference type="Pfam" id="PF08281"/>
    </source>
</evidence>
<dbReference type="InterPro" id="IPR013249">
    <property type="entry name" value="RNA_pol_sigma70_r4_t2"/>
</dbReference>
<evidence type="ECO:0000256" key="4">
    <source>
        <dbReference type="ARBA" id="ARBA00023163"/>
    </source>
</evidence>
<dbReference type="Gene3D" id="1.10.1740.10">
    <property type="match status" value="1"/>
</dbReference>
<dbReference type="SUPFAM" id="SSF88659">
    <property type="entry name" value="Sigma3 and sigma4 domains of RNA polymerase sigma factors"/>
    <property type="match status" value="1"/>
</dbReference>
<sequence>MKLVKSIKSREEQTFELIFRRYYVRLCSFANKFIHDTAESEEIVQEAFLSIWKKRDRLNLDDDIRPYLFKSVQNLCYNFLEHQKVEEKYYQVIEIAYRNQKEDFHTFESVLYSELQVKVDEAIDSLPQKCREIFCLSRFDGLKYTEIAEKLHISVKTVETQMSRALVTLRRELSDYLVIIILILLQK</sequence>
<dbReference type="AlphaFoldDB" id="A0A399D178"/>
<dbReference type="RefSeq" id="WP_119349830.1">
    <property type="nucleotide sequence ID" value="NZ_QWET01000006.1"/>
</dbReference>
<dbReference type="PANTHER" id="PTHR43133:SF46">
    <property type="entry name" value="RNA POLYMERASE SIGMA-70 FACTOR ECF SUBFAMILY"/>
    <property type="match status" value="1"/>
</dbReference>
<evidence type="ECO:0000256" key="2">
    <source>
        <dbReference type="ARBA" id="ARBA00023015"/>
    </source>
</evidence>
<evidence type="ECO:0000256" key="3">
    <source>
        <dbReference type="ARBA" id="ARBA00023082"/>
    </source>
</evidence>
<evidence type="ECO:0000256" key="1">
    <source>
        <dbReference type="ARBA" id="ARBA00010641"/>
    </source>
</evidence>
<dbReference type="InterPro" id="IPR013324">
    <property type="entry name" value="RNA_pol_sigma_r3/r4-like"/>
</dbReference>
<protein>
    <submittedName>
        <fullName evidence="7">RNA polymerase sigma-70 factor</fullName>
    </submittedName>
</protein>
<dbReference type="InterPro" id="IPR036388">
    <property type="entry name" value="WH-like_DNA-bd_sf"/>
</dbReference>
<dbReference type="NCBIfam" id="TIGR02985">
    <property type="entry name" value="Sig70_bacteroi1"/>
    <property type="match status" value="1"/>
</dbReference>
<feature type="domain" description="RNA polymerase sigma factor 70 region 4 type 2" evidence="6">
    <location>
        <begin position="118"/>
        <end position="169"/>
    </location>
</feature>
<dbReference type="InterPro" id="IPR013325">
    <property type="entry name" value="RNA_pol_sigma_r2"/>
</dbReference>
<keyword evidence="4" id="KW-0804">Transcription</keyword>